<dbReference type="InterPro" id="IPR045569">
    <property type="entry name" value="Metalloprtase-TldD/E_C"/>
</dbReference>
<accession>A0ABU1JPF3</accession>
<sequence>MPDTRDETLDLLSGLIAKAKRAGADAADAVLFDSTSISISHRLGKVEHVERSEGGDLGLRVFIGKRMAMVSSSDRKAATLDEIVERAVAMARVVPEDPFCGIADPVELATVLPELDLVDPAEPSTETLSERARAAEEAALAVKGVTNSEGASASFGRSMAAMVASNGFSRVTGSTGSSISVSAIAGEGTAMETDYDHTSAVHAEDLDAPDAVGRSAGERAVARLGARKASTARVPVIFDPRVSRSLLGHLVGAINGGAIARGTSFLKESMGQAVFAPGIEVIDDPHIRRGLRSRPCDSEGVANRRRALIDDGRLTTWLLDLRSARQLALTPTGHAVRGTSGPPGASPSNVYLAPGSATPAELMADIADGFYVTGLMGSSVNGVTGDYSRGANGFWIERGRITYAVNEVTIAGNLKDMYKALVPADDLVHRYGMDAPTVRIDGMTVAGR</sequence>
<keyword evidence="6" id="KW-1185">Reference proteome</keyword>
<evidence type="ECO:0000313" key="6">
    <source>
        <dbReference type="Proteomes" id="UP001262410"/>
    </source>
</evidence>
<evidence type="ECO:0000259" key="3">
    <source>
        <dbReference type="Pfam" id="PF19289"/>
    </source>
</evidence>
<dbReference type="Pfam" id="PF19290">
    <property type="entry name" value="PmbA_TldD_2nd"/>
    <property type="match status" value="1"/>
</dbReference>
<feature type="domain" description="Metalloprotease TldD/E N-terminal" evidence="2">
    <location>
        <begin position="27"/>
        <end position="91"/>
    </location>
</feature>
<feature type="domain" description="Metalloprotease TldD/E central" evidence="4">
    <location>
        <begin position="119"/>
        <end position="224"/>
    </location>
</feature>
<dbReference type="Pfam" id="PF19289">
    <property type="entry name" value="PmbA_TldD_3rd"/>
    <property type="match status" value="1"/>
</dbReference>
<dbReference type="InterPro" id="IPR047657">
    <property type="entry name" value="PmbA"/>
</dbReference>
<protein>
    <submittedName>
        <fullName evidence="5">PmbA protein</fullName>
    </submittedName>
</protein>
<dbReference type="InterPro" id="IPR045570">
    <property type="entry name" value="Metalloprtase-TldD/E_cen_dom"/>
</dbReference>
<dbReference type="Pfam" id="PF01523">
    <property type="entry name" value="PmbA_TldD_1st"/>
    <property type="match status" value="1"/>
</dbReference>
<dbReference type="InterPro" id="IPR035068">
    <property type="entry name" value="TldD/PmbA_N"/>
</dbReference>
<reference evidence="5 6" key="1">
    <citation type="submission" date="2023-07" db="EMBL/GenBank/DDBJ databases">
        <title>Sorghum-associated microbial communities from plants grown in Nebraska, USA.</title>
        <authorList>
            <person name="Schachtman D."/>
        </authorList>
    </citation>
    <scope>NUCLEOTIDE SEQUENCE [LARGE SCALE GENOMIC DNA]</scope>
    <source>
        <strain evidence="5 6">584</strain>
    </source>
</reference>
<dbReference type="Gene3D" id="3.30.2290.10">
    <property type="entry name" value="PmbA/TldD superfamily"/>
    <property type="match status" value="1"/>
</dbReference>
<dbReference type="Proteomes" id="UP001262410">
    <property type="component" value="Unassembled WGS sequence"/>
</dbReference>
<dbReference type="SUPFAM" id="SSF111283">
    <property type="entry name" value="Putative modulator of DNA gyrase, PmbA/TldD"/>
    <property type="match status" value="1"/>
</dbReference>
<feature type="domain" description="Metalloprotease TldD/E C-terminal" evidence="3">
    <location>
        <begin position="232"/>
        <end position="447"/>
    </location>
</feature>
<comment type="caution">
    <text evidence="5">The sequence shown here is derived from an EMBL/GenBank/DDBJ whole genome shotgun (WGS) entry which is preliminary data.</text>
</comment>
<gene>
    <name evidence="5" type="ORF">E9232_003018</name>
</gene>
<dbReference type="EMBL" id="JAVDPW010000005">
    <property type="protein sequence ID" value="MDR6290492.1"/>
    <property type="molecule type" value="Genomic_DNA"/>
</dbReference>
<evidence type="ECO:0000259" key="2">
    <source>
        <dbReference type="Pfam" id="PF01523"/>
    </source>
</evidence>
<name>A0ABU1JPF3_9PROT</name>
<dbReference type="RefSeq" id="WP_309794959.1">
    <property type="nucleotide sequence ID" value="NZ_JAVDPW010000005.1"/>
</dbReference>
<dbReference type="InterPro" id="IPR002510">
    <property type="entry name" value="Metalloprtase-TldD/E_N"/>
</dbReference>
<dbReference type="PANTHER" id="PTHR43421">
    <property type="entry name" value="METALLOPROTEASE PMBA"/>
    <property type="match status" value="1"/>
</dbReference>
<dbReference type="PANTHER" id="PTHR43421:SF1">
    <property type="entry name" value="METALLOPROTEASE PMBA"/>
    <property type="match status" value="1"/>
</dbReference>
<evidence type="ECO:0000313" key="5">
    <source>
        <dbReference type="EMBL" id="MDR6290492.1"/>
    </source>
</evidence>
<organism evidence="5 6">
    <name type="scientific">Inquilinus ginsengisoli</name>
    <dbReference type="NCBI Taxonomy" id="363840"/>
    <lineage>
        <taxon>Bacteria</taxon>
        <taxon>Pseudomonadati</taxon>
        <taxon>Pseudomonadota</taxon>
        <taxon>Alphaproteobacteria</taxon>
        <taxon>Rhodospirillales</taxon>
        <taxon>Rhodospirillaceae</taxon>
        <taxon>Inquilinus</taxon>
    </lineage>
</organism>
<evidence type="ECO:0000259" key="4">
    <source>
        <dbReference type="Pfam" id="PF19290"/>
    </source>
</evidence>
<dbReference type="InterPro" id="IPR036059">
    <property type="entry name" value="TldD/PmbA_sf"/>
</dbReference>
<comment type="similarity">
    <text evidence="1">Belongs to the peptidase U62 family.</text>
</comment>
<proteinExistence type="inferred from homology"/>
<evidence type="ECO:0000256" key="1">
    <source>
        <dbReference type="ARBA" id="ARBA00005836"/>
    </source>
</evidence>